<name>A0A3N0ADR8_9ACTN</name>
<dbReference type="InterPro" id="IPR011650">
    <property type="entry name" value="Peptidase_M20_dimer"/>
</dbReference>
<dbReference type="RefSeq" id="WP_123198488.1">
    <property type="nucleotide sequence ID" value="NZ_QICB01000006.1"/>
</dbReference>
<keyword evidence="1 4" id="KW-0378">Hydrolase</keyword>
<dbReference type="Proteomes" id="UP000267368">
    <property type="component" value="Unassembled WGS sequence"/>
</dbReference>
<keyword evidence="2" id="KW-0464">Manganese</keyword>
<feature type="binding site" evidence="2">
    <location>
        <position position="117"/>
    </location>
    <ligand>
        <name>Mn(2+)</name>
        <dbReference type="ChEBI" id="CHEBI:29035"/>
        <label>2</label>
    </ligand>
</feature>
<dbReference type="Pfam" id="PF07687">
    <property type="entry name" value="M20_dimer"/>
    <property type="match status" value="1"/>
</dbReference>
<dbReference type="SUPFAM" id="SSF53187">
    <property type="entry name" value="Zn-dependent exopeptidases"/>
    <property type="match status" value="1"/>
</dbReference>
<feature type="binding site" evidence="2">
    <location>
        <position position="376"/>
    </location>
    <ligand>
        <name>Mn(2+)</name>
        <dbReference type="ChEBI" id="CHEBI:29035"/>
        <label>2</label>
    </ligand>
</feature>
<dbReference type="SUPFAM" id="SSF55031">
    <property type="entry name" value="Bacterial exopeptidase dimerisation domain"/>
    <property type="match status" value="1"/>
</dbReference>
<dbReference type="InterPro" id="IPR036264">
    <property type="entry name" value="Bact_exopeptidase_dim_dom"/>
</dbReference>
<evidence type="ECO:0000256" key="1">
    <source>
        <dbReference type="ARBA" id="ARBA00022801"/>
    </source>
</evidence>
<dbReference type="PIRSF" id="PIRSF005962">
    <property type="entry name" value="Pept_M20D_amidohydro"/>
    <property type="match status" value="1"/>
</dbReference>
<keyword evidence="2" id="KW-0479">Metal-binding</keyword>
<dbReference type="EMBL" id="QICB01000006">
    <property type="protein sequence ID" value="RNL19136.1"/>
    <property type="molecule type" value="Genomic_DNA"/>
</dbReference>
<dbReference type="OrthoDB" id="9777385at2"/>
<feature type="binding site" evidence="2">
    <location>
        <position position="119"/>
    </location>
    <ligand>
        <name>Mn(2+)</name>
        <dbReference type="ChEBI" id="CHEBI:29035"/>
        <label>2</label>
    </ligand>
</feature>
<keyword evidence="5" id="KW-1185">Reference proteome</keyword>
<dbReference type="GO" id="GO:0046872">
    <property type="term" value="F:metal ion binding"/>
    <property type="evidence" value="ECO:0007669"/>
    <property type="project" value="UniProtKB-KW"/>
</dbReference>
<evidence type="ECO:0000313" key="4">
    <source>
        <dbReference type="EMBL" id="RNL19136.1"/>
    </source>
</evidence>
<dbReference type="PANTHER" id="PTHR11014:SF63">
    <property type="entry name" value="METALLOPEPTIDASE, PUTATIVE (AFU_ORTHOLOGUE AFUA_6G09600)-RELATED"/>
    <property type="match status" value="1"/>
</dbReference>
<dbReference type="Pfam" id="PF01546">
    <property type="entry name" value="Peptidase_M20"/>
    <property type="match status" value="1"/>
</dbReference>
<dbReference type="Gene3D" id="3.30.70.360">
    <property type="match status" value="1"/>
</dbReference>
<dbReference type="GO" id="GO:0019877">
    <property type="term" value="P:diaminopimelate biosynthetic process"/>
    <property type="evidence" value="ECO:0007669"/>
    <property type="project" value="UniProtKB-ARBA"/>
</dbReference>
<evidence type="ECO:0000256" key="2">
    <source>
        <dbReference type="PIRSR" id="PIRSR005962-1"/>
    </source>
</evidence>
<organism evidence="4 5">
    <name type="scientific">Slackia faecicanis</name>
    <dbReference type="NCBI Taxonomy" id="255723"/>
    <lineage>
        <taxon>Bacteria</taxon>
        <taxon>Bacillati</taxon>
        <taxon>Actinomycetota</taxon>
        <taxon>Coriobacteriia</taxon>
        <taxon>Eggerthellales</taxon>
        <taxon>Eggerthellaceae</taxon>
        <taxon>Slackia</taxon>
    </lineage>
</organism>
<sequence>MAIEEQVTERIKEIAAATEDTIVADRRYFHAHPELSGKEVSTAGTICARLARMGIPYERVAKTGVIATIKGTADDAYDAEGNPKRRIALRADIDALPVLERTGLPYESENSGVMHACGHDCHIAMMLGSARILMQMRDQIHGEVRIIFQPAEEISIGSRMMIRAGALDGVDGVFGMHIWSEIEAGKISAEPGQRMAHTDWFRVDIDGQSAHGSMPHKGVDAVVVAAELVVALQVLVSRDISPFEPLVVTVGEVHGGEARNIMAGSAYLTGTVRTWSEKTRAAMPDRLKHLIDRSAGAFGATAKLTYEAGNAGLANDEESAYRAQASVKKLFGDDALCDYEGTLAGEDFSEYLARVPGAFVFLGCRNPHIDAVHAQHSCYYRVDESTLVKGAMLYTQYAIDFLNE</sequence>
<feature type="binding site" evidence="2">
    <location>
        <position position="153"/>
    </location>
    <ligand>
        <name>Mn(2+)</name>
        <dbReference type="ChEBI" id="CHEBI:29035"/>
        <label>2</label>
    </ligand>
</feature>
<feature type="domain" description="Peptidase M20 dimerisation" evidence="3">
    <location>
        <begin position="200"/>
        <end position="293"/>
    </location>
</feature>
<feature type="binding site" evidence="2">
    <location>
        <position position="177"/>
    </location>
    <ligand>
        <name>Mn(2+)</name>
        <dbReference type="ChEBI" id="CHEBI:29035"/>
        <label>2</label>
    </ligand>
</feature>
<evidence type="ECO:0000313" key="5">
    <source>
        <dbReference type="Proteomes" id="UP000267368"/>
    </source>
</evidence>
<dbReference type="InterPro" id="IPR017439">
    <property type="entry name" value="Amidohydrolase"/>
</dbReference>
<comment type="cofactor">
    <cofactor evidence="2">
        <name>Mn(2+)</name>
        <dbReference type="ChEBI" id="CHEBI:29035"/>
    </cofactor>
    <text evidence="2">The Mn(2+) ion enhances activity.</text>
</comment>
<dbReference type="Gene3D" id="3.40.630.10">
    <property type="entry name" value="Zn peptidases"/>
    <property type="match status" value="1"/>
</dbReference>
<reference evidence="5" key="1">
    <citation type="submission" date="2018-05" db="EMBL/GenBank/DDBJ databases">
        <title>Genome Sequencing of selected type strains of the family Eggerthellaceae.</title>
        <authorList>
            <person name="Danylec N."/>
            <person name="Stoll D.A."/>
            <person name="Doetsch A."/>
            <person name="Huch M."/>
        </authorList>
    </citation>
    <scope>NUCLEOTIDE SEQUENCE [LARGE SCALE GENOMIC DNA]</scope>
    <source>
        <strain evidence="5">DSM 17537</strain>
    </source>
</reference>
<dbReference type="PANTHER" id="PTHR11014">
    <property type="entry name" value="PEPTIDASE M20 FAMILY MEMBER"/>
    <property type="match status" value="1"/>
</dbReference>
<dbReference type="GO" id="GO:0050118">
    <property type="term" value="F:N-acetyldiaminopimelate deacetylase activity"/>
    <property type="evidence" value="ECO:0007669"/>
    <property type="project" value="UniProtKB-ARBA"/>
</dbReference>
<gene>
    <name evidence="4" type="ORF">DMP07_07250</name>
</gene>
<dbReference type="AlphaFoldDB" id="A0A3N0ADR8"/>
<proteinExistence type="predicted"/>
<comment type="caution">
    <text evidence="4">The sequence shown here is derived from an EMBL/GenBank/DDBJ whole genome shotgun (WGS) entry which is preliminary data.</text>
</comment>
<evidence type="ECO:0000259" key="3">
    <source>
        <dbReference type="Pfam" id="PF07687"/>
    </source>
</evidence>
<dbReference type="NCBIfam" id="TIGR01891">
    <property type="entry name" value="amidohydrolases"/>
    <property type="match status" value="1"/>
</dbReference>
<protein>
    <submittedName>
        <fullName evidence="4">Amidohydrolase</fullName>
    </submittedName>
</protein>
<dbReference type="FunFam" id="3.30.70.360:FF:000001">
    <property type="entry name" value="N-acetyldiaminopimelate deacetylase"/>
    <property type="match status" value="1"/>
</dbReference>
<dbReference type="InterPro" id="IPR002933">
    <property type="entry name" value="Peptidase_M20"/>
</dbReference>
<accession>A0A3N0ADR8</accession>